<dbReference type="InterPro" id="IPR055264">
    <property type="entry name" value="BOD1/SHG1_dom"/>
</dbReference>
<evidence type="ECO:0000313" key="4">
    <source>
        <dbReference type="Proteomes" id="UP000070501"/>
    </source>
</evidence>
<dbReference type="PANTHER" id="PTHR28034:SF1">
    <property type="entry name" value="NUCLEOMORPHIN"/>
    <property type="match status" value="1"/>
</dbReference>
<evidence type="ECO:0000259" key="2">
    <source>
        <dbReference type="Pfam" id="PF05205"/>
    </source>
</evidence>
<organism evidence="3 4">
    <name type="scientific">Microdochium bolleyi</name>
    <dbReference type="NCBI Taxonomy" id="196109"/>
    <lineage>
        <taxon>Eukaryota</taxon>
        <taxon>Fungi</taxon>
        <taxon>Dikarya</taxon>
        <taxon>Ascomycota</taxon>
        <taxon>Pezizomycotina</taxon>
        <taxon>Sordariomycetes</taxon>
        <taxon>Xylariomycetidae</taxon>
        <taxon>Xylariales</taxon>
        <taxon>Microdochiaceae</taxon>
        <taxon>Microdochium</taxon>
    </lineage>
</organism>
<sequence>MASSLVVPPAPAEQSDATPVAGSAAALAPRQFKASDLPLTSATRSAIESLAHSFKKKGGYDAIRKEVWEKFEASDYEAQIKKSILEVAEREVELNASQYLTLNQRKAAALIDGKLVYEGIYQNAETVIGQLIDDKVIEARIRQLRAAEIGEEAAEEERLRGSKTDEEYAAESTARL</sequence>
<feature type="region of interest" description="Disordered" evidence="1">
    <location>
        <begin position="154"/>
        <end position="176"/>
    </location>
</feature>
<dbReference type="Proteomes" id="UP000070501">
    <property type="component" value="Unassembled WGS sequence"/>
</dbReference>
<feature type="non-terminal residue" evidence="3">
    <location>
        <position position="176"/>
    </location>
</feature>
<dbReference type="Pfam" id="PF05205">
    <property type="entry name" value="COMPASS-Shg1"/>
    <property type="match status" value="1"/>
</dbReference>
<reference evidence="4" key="1">
    <citation type="submission" date="2016-02" db="EMBL/GenBank/DDBJ databases">
        <title>Draft genome sequence of Microdochium bolleyi, a fungal endophyte of beachgrass.</title>
        <authorList>
            <consortium name="DOE Joint Genome Institute"/>
            <person name="David A.S."/>
            <person name="May G."/>
            <person name="Haridas S."/>
            <person name="Lim J."/>
            <person name="Wang M."/>
            <person name="Labutti K."/>
            <person name="Lipzen A."/>
            <person name="Barry K."/>
            <person name="Grigoriev I.V."/>
        </authorList>
    </citation>
    <scope>NUCLEOTIDE SEQUENCE [LARGE SCALE GENOMIC DNA]</scope>
    <source>
        <strain evidence="4">J235TASD1</strain>
    </source>
</reference>
<keyword evidence="4" id="KW-1185">Reference proteome</keyword>
<dbReference type="AlphaFoldDB" id="A0A136J7S6"/>
<accession>A0A136J7S6</accession>
<name>A0A136J7S6_9PEZI</name>
<protein>
    <submittedName>
        <fullName evidence="3">Complex proteins associated with Set1p component shg1-domain-containing protein</fullName>
    </submittedName>
</protein>
<proteinExistence type="predicted"/>
<gene>
    <name evidence="3" type="ORF">Micbo1qcDRAFT_161172</name>
</gene>
<feature type="domain" description="BOD1/SHG1" evidence="2">
    <location>
        <begin position="49"/>
        <end position="150"/>
    </location>
</feature>
<evidence type="ECO:0000313" key="3">
    <source>
        <dbReference type="EMBL" id="KXJ93213.1"/>
    </source>
</evidence>
<feature type="region of interest" description="Disordered" evidence="1">
    <location>
        <begin position="1"/>
        <end position="20"/>
    </location>
</feature>
<dbReference type="InParanoid" id="A0A136J7S6"/>
<dbReference type="STRING" id="196109.A0A136J7S6"/>
<dbReference type="EMBL" id="KQ964248">
    <property type="protein sequence ID" value="KXJ93213.1"/>
    <property type="molecule type" value="Genomic_DNA"/>
</dbReference>
<dbReference type="OrthoDB" id="5579731at2759"/>
<feature type="compositionally biased region" description="Basic and acidic residues" evidence="1">
    <location>
        <begin position="156"/>
        <end position="166"/>
    </location>
</feature>
<dbReference type="PANTHER" id="PTHR28034">
    <property type="entry name" value="SET1 COMPLEX COMPONENT SHG1"/>
    <property type="match status" value="1"/>
</dbReference>
<evidence type="ECO:0000256" key="1">
    <source>
        <dbReference type="SAM" id="MobiDB-lite"/>
    </source>
</evidence>